<organism evidence="4 5">
    <name type="scientific">Handroanthus impetiginosus</name>
    <dbReference type="NCBI Taxonomy" id="429701"/>
    <lineage>
        <taxon>Eukaryota</taxon>
        <taxon>Viridiplantae</taxon>
        <taxon>Streptophyta</taxon>
        <taxon>Embryophyta</taxon>
        <taxon>Tracheophyta</taxon>
        <taxon>Spermatophyta</taxon>
        <taxon>Magnoliopsida</taxon>
        <taxon>eudicotyledons</taxon>
        <taxon>Gunneridae</taxon>
        <taxon>Pentapetalae</taxon>
        <taxon>asterids</taxon>
        <taxon>lamiids</taxon>
        <taxon>Lamiales</taxon>
        <taxon>Bignoniaceae</taxon>
        <taxon>Crescentiina</taxon>
        <taxon>Tabebuia alliance</taxon>
        <taxon>Handroanthus</taxon>
    </lineage>
</organism>
<comment type="caution">
    <text evidence="4">The sequence shown here is derived from an EMBL/GenBank/DDBJ whole genome shotgun (WGS) entry which is preliminary data.</text>
</comment>
<dbReference type="EC" id="4.2.99.22" evidence="4"/>
<dbReference type="AlphaFoldDB" id="A0A2G9HSE3"/>
<dbReference type="EMBL" id="NKXS01001129">
    <property type="protein sequence ID" value="PIN20446.1"/>
    <property type="molecule type" value="Genomic_DNA"/>
</dbReference>
<name>A0A2G9HSE3_9LAMI</name>
<dbReference type="SUPFAM" id="SSF53474">
    <property type="entry name" value="alpha/beta-Hydrolases"/>
    <property type="match status" value="1"/>
</dbReference>
<sequence length="303" mass="33964">MASDLKQIVFDMSPFFRLFTDGTIDRIHPRQFQPTCDDPQAAVRSKDVVIDSKTGLSVRIFAPRHQDPPKKLPLVVHVHGGAYCIGSPTAPPFHNFVSTLVEKANVIAVSIDYRLAPENPMPIPYDDSWTAFQWIAVHANGEGPDPWLNEYADFRRVFLGGESAGGNISNDVAIRAGVEKFYGVEIVGLFLLHPHFGGKEEDKLYKFLYPTSSGKDYDPRLNPAVHPRIREMAGRRVIFFVAEKDSLTDRARGYYEGLKKSDWSGEVDIMETEGEGHCFYLYNLKSEKAVAILDRLVAFINGA</sequence>
<dbReference type="InterPro" id="IPR002168">
    <property type="entry name" value="Lipase_GDXG_HIS_AS"/>
</dbReference>
<dbReference type="GO" id="GO:0016787">
    <property type="term" value="F:hydrolase activity"/>
    <property type="evidence" value="ECO:0007669"/>
    <property type="project" value="UniProtKB-KW"/>
</dbReference>
<dbReference type="Pfam" id="PF07859">
    <property type="entry name" value="Abhydrolase_3"/>
    <property type="match status" value="1"/>
</dbReference>
<dbReference type="Gene3D" id="3.40.50.1820">
    <property type="entry name" value="alpha/beta hydrolase"/>
    <property type="match status" value="1"/>
</dbReference>
<gene>
    <name evidence="4" type="ORF">CDL12_06854</name>
</gene>
<dbReference type="STRING" id="429701.A0A2G9HSE3"/>
<evidence type="ECO:0000313" key="4">
    <source>
        <dbReference type="EMBL" id="PIN20446.1"/>
    </source>
</evidence>
<keyword evidence="5" id="KW-1185">Reference proteome</keyword>
<reference evidence="5" key="1">
    <citation type="journal article" date="2018" name="Gigascience">
        <title>Genome assembly of the Pink Ipe (Handroanthus impetiginosus, Bignoniaceae), a highly valued, ecologically keystone Neotropical timber forest tree.</title>
        <authorList>
            <person name="Silva-Junior O.B."/>
            <person name="Grattapaglia D."/>
            <person name="Novaes E."/>
            <person name="Collevatti R.G."/>
        </authorList>
    </citation>
    <scope>NUCLEOTIDE SEQUENCE [LARGE SCALE GENOMIC DNA]</scope>
    <source>
        <strain evidence="5">cv. UFG-1</strain>
    </source>
</reference>
<evidence type="ECO:0000256" key="2">
    <source>
        <dbReference type="ARBA" id="ARBA00022801"/>
    </source>
</evidence>
<evidence type="ECO:0000313" key="5">
    <source>
        <dbReference type="Proteomes" id="UP000231279"/>
    </source>
</evidence>
<dbReference type="GO" id="GO:0016829">
    <property type="term" value="F:lyase activity"/>
    <property type="evidence" value="ECO:0007669"/>
    <property type="project" value="UniProtKB-KW"/>
</dbReference>
<feature type="domain" description="Alpha/beta hydrolase fold-3" evidence="3">
    <location>
        <begin position="75"/>
        <end position="280"/>
    </location>
</feature>
<dbReference type="PROSITE" id="PS01173">
    <property type="entry name" value="LIPASE_GDXG_HIS"/>
    <property type="match status" value="1"/>
</dbReference>
<keyword evidence="2" id="KW-0378">Hydrolase</keyword>
<dbReference type="Proteomes" id="UP000231279">
    <property type="component" value="Unassembled WGS sequence"/>
</dbReference>
<dbReference type="InterPro" id="IPR029058">
    <property type="entry name" value="AB_hydrolase_fold"/>
</dbReference>
<dbReference type="InterPro" id="IPR050466">
    <property type="entry name" value="Carboxylest/Gibb_receptor"/>
</dbReference>
<comment type="similarity">
    <text evidence="1">Belongs to the 'GDXG' lipolytic enzyme family.</text>
</comment>
<protein>
    <submittedName>
        <fullName evidence="4">Arylacetamide deacetylase</fullName>
        <ecNumber evidence="4">4.2.99.22</ecNumber>
    </submittedName>
</protein>
<evidence type="ECO:0000256" key="1">
    <source>
        <dbReference type="ARBA" id="ARBA00010515"/>
    </source>
</evidence>
<proteinExistence type="inferred from homology"/>
<keyword evidence="4" id="KW-0456">Lyase</keyword>
<dbReference type="PANTHER" id="PTHR23024">
    <property type="entry name" value="ARYLACETAMIDE DEACETYLASE"/>
    <property type="match status" value="1"/>
</dbReference>
<accession>A0A2G9HSE3</accession>
<dbReference type="PANTHER" id="PTHR23024:SF621">
    <property type="entry name" value="CARBOXYLESTERASE 2-RELATED"/>
    <property type="match status" value="1"/>
</dbReference>
<dbReference type="OrthoDB" id="408631at2759"/>
<dbReference type="InterPro" id="IPR013094">
    <property type="entry name" value="AB_hydrolase_3"/>
</dbReference>
<evidence type="ECO:0000259" key="3">
    <source>
        <dbReference type="Pfam" id="PF07859"/>
    </source>
</evidence>